<reference evidence="2 3" key="1">
    <citation type="journal article" date="2014" name="Agronomy (Basel)">
        <title>A Draft Genome Sequence for Ensete ventricosum, the Drought-Tolerant Tree Against Hunger.</title>
        <authorList>
            <person name="Harrison J."/>
            <person name="Moore K.A."/>
            <person name="Paszkiewicz K."/>
            <person name="Jones T."/>
            <person name="Grant M."/>
            <person name="Ambacheew D."/>
            <person name="Muzemil S."/>
            <person name="Studholme D.J."/>
        </authorList>
    </citation>
    <scope>NUCLEOTIDE SEQUENCE [LARGE SCALE GENOMIC DNA]</scope>
</reference>
<name>A0A427AMH3_ENSVE</name>
<dbReference type="AlphaFoldDB" id="A0A427AMH3"/>
<evidence type="ECO:0000313" key="2">
    <source>
        <dbReference type="EMBL" id="RRT77459.1"/>
    </source>
</evidence>
<feature type="region of interest" description="Disordered" evidence="1">
    <location>
        <begin position="1"/>
        <end position="22"/>
    </location>
</feature>
<gene>
    <name evidence="2" type="ORF">B296_00021888</name>
</gene>
<dbReference type="EMBL" id="AMZH03001926">
    <property type="protein sequence ID" value="RRT77459.1"/>
    <property type="molecule type" value="Genomic_DNA"/>
</dbReference>
<organism evidence="2 3">
    <name type="scientific">Ensete ventricosum</name>
    <name type="common">Abyssinian banana</name>
    <name type="synonym">Musa ensete</name>
    <dbReference type="NCBI Taxonomy" id="4639"/>
    <lineage>
        <taxon>Eukaryota</taxon>
        <taxon>Viridiplantae</taxon>
        <taxon>Streptophyta</taxon>
        <taxon>Embryophyta</taxon>
        <taxon>Tracheophyta</taxon>
        <taxon>Spermatophyta</taxon>
        <taxon>Magnoliopsida</taxon>
        <taxon>Liliopsida</taxon>
        <taxon>Zingiberales</taxon>
        <taxon>Musaceae</taxon>
        <taxon>Ensete</taxon>
    </lineage>
</organism>
<sequence length="68" mass="7775">MDRKEKSIATRNERKRDKKRDAASVRTILLVRNFRRLPPLVRFSATTMLLRVCFCLEANNGRRGGGGA</sequence>
<evidence type="ECO:0000256" key="1">
    <source>
        <dbReference type="SAM" id="MobiDB-lite"/>
    </source>
</evidence>
<accession>A0A427AMH3</accession>
<proteinExistence type="predicted"/>
<evidence type="ECO:0000313" key="3">
    <source>
        <dbReference type="Proteomes" id="UP000287651"/>
    </source>
</evidence>
<dbReference type="Proteomes" id="UP000287651">
    <property type="component" value="Unassembled WGS sequence"/>
</dbReference>
<protein>
    <submittedName>
        <fullName evidence="2">Uncharacterized protein</fullName>
    </submittedName>
</protein>
<comment type="caution">
    <text evidence="2">The sequence shown here is derived from an EMBL/GenBank/DDBJ whole genome shotgun (WGS) entry which is preliminary data.</text>
</comment>